<comment type="subcellular location">
    <subcellularLocation>
        <location evidence="11">Cell membrane</location>
        <topology evidence="11">Multi-pass membrane protein</topology>
    </subcellularLocation>
    <subcellularLocation>
        <location evidence="2">Cell membrane</location>
        <topology evidence="2">Peripheral membrane protein</topology>
    </subcellularLocation>
    <subcellularLocation>
        <location evidence="1">Membrane</location>
        <topology evidence="1">Multi-pass membrane protein</topology>
    </subcellularLocation>
</comment>
<dbReference type="InterPro" id="IPR017871">
    <property type="entry name" value="ABC_transporter-like_CS"/>
</dbReference>
<dbReference type="EMBL" id="BMJY01000008">
    <property type="protein sequence ID" value="GGH45209.1"/>
    <property type="molecule type" value="Genomic_DNA"/>
</dbReference>
<dbReference type="InterPro" id="IPR003593">
    <property type="entry name" value="AAA+_ATPase"/>
</dbReference>
<evidence type="ECO:0000256" key="1">
    <source>
        <dbReference type="ARBA" id="ARBA00004141"/>
    </source>
</evidence>
<keyword evidence="15" id="KW-1185">Reference proteome</keyword>
<evidence type="ECO:0000256" key="4">
    <source>
        <dbReference type="ARBA" id="ARBA00022448"/>
    </source>
</evidence>
<evidence type="ECO:0000256" key="2">
    <source>
        <dbReference type="ARBA" id="ARBA00004202"/>
    </source>
</evidence>
<dbReference type="CDD" id="cd03257">
    <property type="entry name" value="ABC_NikE_OppD_transporters"/>
    <property type="match status" value="1"/>
</dbReference>
<dbReference type="InterPro" id="IPR013563">
    <property type="entry name" value="Oligopep_ABC_C"/>
</dbReference>
<dbReference type="GO" id="GO:0055085">
    <property type="term" value="P:transmembrane transport"/>
    <property type="evidence" value="ECO:0007669"/>
    <property type="project" value="InterPro"/>
</dbReference>
<evidence type="ECO:0000313" key="14">
    <source>
        <dbReference type="EMBL" id="GGH45209.1"/>
    </source>
</evidence>
<feature type="transmembrane region" description="Helical" evidence="11">
    <location>
        <begin position="74"/>
        <end position="100"/>
    </location>
</feature>
<dbReference type="PROSITE" id="PS50893">
    <property type="entry name" value="ABC_TRANSPORTER_2"/>
    <property type="match status" value="1"/>
</dbReference>
<dbReference type="GO" id="GO:0005524">
    <property type="term" value="F:ATP binding"/>
    <property type="evidence" value="ECO:0007669"/>
    <property type="project" value="UniProtKB-KW"/>
</dbReference>
<dbReference type="PANTHER" id="PTHR43297:SF2">
    <property type="entry name" value="DIPEPTIDE TRANSPORT ATP-BINDING PROTEIN DPPD"/>
    <property type="match status" value="1"/>
</dbReference>
<keyword evidence="5" id="KW-1003">Cell membrane</keyword>
<dbReference type="GO" id="GO:0005886">
    <property type="term" value="C:plasma membrane"/>
    <property type="evidence" value="ECO:0007669"/>
    <property type="project" value="UniProtKB-SubCell"/>
</dbReference>
<dbReference type="Pfam" id="PF00005">
    <property type="entry name" value="ABC_tran"/>
    <property type="match status" value="1"/>
</dbReference>
<dbReference type="RefSeq" id="WP_188756185.1">
    <property type="nucleotide sequence ID" value="NZ_BMJY01000008.1"/>
</dbReference>
<evidence type="ECO:0000256" key="5">
    <source>
        <dbReference type="ARBA" id="ARBA00022475"/>
    </source>
</evidence>
<dbReference type="NCBIfam" id="TIGR01727">
    <property type="entry name" value="oligo_HPY"/>
    <property type="match status" value="1"/>
</dbReference>
<protein>
    <submittedName>
        <fullName evidence="14">Peptide ABC transporter ATP-binding protein</fullName>
    </submittedName>
</protein>
<dbReference type="InterPro" id="IPR050388">
    <property type="entry name" value="ABC_Ni/Peptide_Import"/>
</dbReference>
<dbReference type="InterPro" id="IPR003439">
    <property type="entry name" value="ABC_transporter-like_ATP-bd"/>
</dbReference>
<sequence>MRALRILRTPLGLAAALMLAAVLAVAILAPLLWGEAADITDTSDINAAPSAEHPIGTDALGRDLLLRTLVATRLTIILALGSTAIALVIGVILGAAPLLLGRTLGRVVVTAVNIAVAFPGILLALFLATVLGVGEYAAMWAIGLAGAPSFARFCQTLIAGVMDRDYIAAARIAGLGRFRILLRHVLPNIAEPLIVNGTIAAGGSLLAFAGLSFLGLGVQAPAYDWGRLMMEGLSRIYLNPLAALAPGIAVVLAGLAFNLTGEALAKVYSVSTMPATMFSVGARRARSLAPRTERAPADAAADAEPVLDVRGLRVALPTAQGEVAPVRGIDLRVGAQEAVGIVGESGSGKSLTALAIAQLVEAPLRVEADRLRFAGADLTEVPRSPSAIAERRHLLGTSLAMVFQDPMTSFNPTMKMGLQLAEVSRFHGVSEGRRMTWKQALAHATQRLGAVSITDPERRARQYPHEFSGGMRQRAMIAMGVMATPRLVIADEPTTALDVTVQKHVLELLGRVRRENGAAILLISHDVAVVREVCDRIVVMYAGRIVEEIASDRLAEDAQHPYTRALIAAVPDMNTDRDRPLATIPGRPVDPARVPAGCAFAARCPFATARCLEEDPVLAPVGDAESAQRVACWNPVTTPDRVARIESPVPTSALPVVAAAREGEA</sequence>
<evidence type="ECO:0000256" key="11">
    <source>
        <dbReference type="RuleBase" id="RU363032"/>
    </source>
</evidence>
<feature type="domain" description="ABC transmembrane type-1" evidence="13">
    <location>
        <begin position="72"/>
        <end position="261"/>
    </location>
</feature>
<keyword evidence="7" id="KW-0547">Nucleotide-binding</keyword>
<evidence type="ECO:0000256" key="6">
    <source>
        <dbReference type="ARBA" id="ARBA00022692"/>
    </source>
</evidence>
<dbReference type="PANTHER" id="PTHR43297">
    <property type="entry name" value="OLIGOPEPTIDE TRANSPORT ATP-BINDING PROTEIN APPD"/>
    <property type="match status" value="1"/>
</dbReference>
<dbReference type="Pfam" id="PF08352">
    <property type="entry name" value="oligo_HPY"/>
    <property type="match status" value="1"/>
</dbReference>
<dbReference type="PROSITE" id="PS50928">
    <property type="entry name" value="ABC_TM1"/>
    <property type="match status" value="1"/>
</dbReference>
<organism evidence="14 15">
    <name type="scientific">Microbacterium album</name>
    <dbReference type="NCBI Taxonomy" id="2053191"/>
    <lineage>
        <taxon>Bacteria</taxon>
        <taxon>Bacillati</taxon>
        <taxon>Actinomycetota</taxon>
        <taxon>Actinomycetes</taxon>
        <taxon>Micrococcales</taxon>
        <taxon>Microbacteriaceae</taxon>
        <taxon>Microbacterium</taxon>
    </lineage>
</organism>
<dbReference type="SUPFAM" id="SSF161098">
    <property type="entry name" value="MetI-like"/>
    <property type="match status" value="1"/>
</dbReference>
<dbReference type="SUPFAM" id="SSF52540">
    <property type="entry name" value="P-loop containing nucleoside triphosphate hydrolases"/>
    <property type="match status" value="1"/>
</dbReference>
<dbReference type="SMART" id="SM00382">
    <property type="entry name" value="AAA"/>
    <property type="match status" value="1"/>
</dbReference>
<keyword evidence="4 11" id="KW-0813">Transport</keyword>
<dbReference type="FunFam" id="3.40.50.300:FF:000016">
    <property type="entry name" value="Oligopeptide ABC transporter ATP-binding component"/>
    <property type="match status" value="1"/>
</dbReference>
<feature type="transmembrane region" description="Helical" evidence="11">
    <location>
        <begin position="12"/>
        <end position="33"/>
    </location>
</feature>
<reference evidence="14" key="1">
    <citation type="journal article" date="2014" name="Int. J. Syst. Evol. Microbiol.">
        <title>Complete genome sequence of Corynebacterium casei LMG S-19264T (=DSM 44701T), isolated from a smear-ripened cheese.</title>
        <authorList>
            <consortium name="US DOE Joint Genome Institute (JGI-PGF)"/>
            <person name="Walter F."/>
            <person name="Albersmeier A."/>
            <person name="Kalinowski J."/>
            <person name="Ruckert C."/>
        </authorList>
    </citation>
    <scope>NUCLEOTIDE SEQUENCE</scope>
    <source>
        <strain evidence="14">CGMCC 1.15794</strain>
    </source>
</reference>
<dbReference type="GO" id="GO:0015833">
    <property type="term" value="P:peptide transport"/>
    <property type="evidence" value="ECO:0007669"/>
    <property type="project" value="InterPro"/>
</dbReference>
<dbReference type="Proteomes" id="UP000657592">
    <property type="component" value="Unassembled WGS sequence"/>
</dbReference>
<reference evidence="14" key="2">
    <citation type="submission" date="2020-09" db="EMBL/GenBank/DDBJ databases">
        <authorList>
            <person name="Sun Q."/>
            <person name="Zhou Y."/>
        </authorList>
    </citation>
    <scope>NUCLEOTIDE SEQUENCE</scope>
    <source>
        <strain evidence="14">CGMCC 1.15794</strain>
    </source>
</reference>
<keyword evidence="9 11" id="KW-1133">Transmembrane helix</keyword>
<dbReference type="InterPro" id="IPR027417">
    <property type="entry name" value="P-loop_NTPase"/>
</dbReference>
<dbReference type="AlphaFoldDB" id="A0A917IH36"/>
<feature type="domain" description="ABC transporter" evidence="12">
    <location>
        <begin position="309"/>
        <end position="567"/>
    </location>
</feature>
<evidence type="ECO:0000313" key="15">
    <source>
        <dbReference type="Proteomes" id="UP000657592"/>
    </source>
</evidence>
<keyword evidence="6 11" id="KW-0812">Transmembrane</keyword>
<comment type="similarity">
    <text evidence="3">Belongs to the ABC transporter superfamily.</text>
</comment>
<dbReference type="GO" id="GO:0016887">
    <property type="term" value="F:ATP hydrolysis activity"/>
    <property type="evidence" value="ECO:0007669"/>
    <property type="project" value="InterPro"/>
</dbReference>
<dbReference type="InterPro" id="IPR000515">
    <property type="entry name" value="MetI-like"/>
</dbReference>
<evidence type="ECO:0000256" key="3">
    <source>
        <dbReference type="ARBA" id="ARBA00005417"/>
    </source>
</evidence>
<gene>
    <name evidence="14" type="ORF">GCM10010921_20420</name>
</gene>
<comment type="caution">
    <text evidence="14">The sequence shown here is derived from an EMBL/GenBank/DDBJ whole genome shotgun (WGS) entry which is preliminary data.</text>
</comment>
<proteinExistence type="inferred from homology"/>
<evidence type="ECO:0000256" key="7">
    <source>
        <dbReference type="ARBA" id="ARBA00022741"/>
    </source>
</evidence>
<evidence type="ECO:0000259" key="12">
    <source>
        <dbReference type="PROSITE" id="PS50893"/>
    </source>
</evidence>
<comment type="similarity">
    <text evidence="11">Belongs to the binding-protein-dependent transport system permease family.</text>
</comment>
<keyword evidence="10 11" id="KW-0472">Membrane</keyword>
<dbReference type="PROSITE" id="PS00211">
    <property type="entry name" value="ABC_TRANSPORTER_1"/>
    <property type="match status" value="1"/>
</dbReference>
<evidence type="ECO:0000256" key="9">
    <source>
        <dbReference type="ARBA" id="ARBA00022989"/>
    </source>
</evidence>
<evidence type="ECO:0000256" key="8">
    <source>
        <dbReference type="ARBA" id="ARBA00022840"/>
    </source>
</evidence>
<keyword evidence="8 14" id="KW-0067">ATP-binding</keyword>
<feature type="transmembrane region" description="Helical" evidence="11">
    <location>
        <begin position="236"/>
        <end position="257"/>
    </location>
</feature>
<dbReference type="Gene3D" id="1.10.3720.10">
    <property type="entry name" value="MetI-like"/>
    <property type="match status" value="1"/>
</dbReference>
<feature type="transmembrane region" description="Helical" evidence="11">
    <location>
        <begin position="194"/>
        <end position="216"/>
    </location>
</feature>
<name>A0A917IH36_9MICO</name>
<dbReference type="Gene3D" id="3.40.50.300">
    <property type="entry name" value="P-loop containing nucleotide triphosphate hydrolases"/>
    <property type="match status" value="1"/>
</dbReference>
<feature type="transmembrane region" description="Helical" evidence="11">
    <location>
        <begin position="107"/>
        <end position="131"/>
    </location>
</feature>
<dbReference type="CDD" id="cd06261">
    <property type="entry name" value="TM_PBP2"/>
    <property type="match status" value="1"/>
</dbReference>
<evidence type="ECO:0000259" key="13">
    <source>
        <dbReference type="PROSITE" id="PS50928"/>
    </source>
</evidence>
<accession>A0A917IH36</accession>
<evidence type="ECO:0000256" key="10">
    <source>
        <dbReference type="ARBA" id="ARBA00023136"/>
    </source>
</evidence>
<dbReference type="InterPro" id="IPR035906">
    <property type="entry name" value="MetI-like_sf"/>
</dbReference>
<dbReference type="Pfam" id="PF00528">
    <property type="entry name" value="BPD_transp_1"/>
    <property type="match status" value="1"/>
</dbReference>